<dbReference type="GO" id="GO:0006355">
    <property type="term" value="P:regulation of DNA-templated transcription"/>
    <property type="evidence" value="ECO:0007669"/>
    <property type="project" value="TreeGrafter"/>
</dbReference>
<dbReference type="Gene3D" id="3.40.50.880">
    <property type="match status" value="1"/>
</dbReference>
<dbReference type="PANTHER" id="PTHR43130">
    <property type="entry name" value="ARAC-FAMILY TRANSCRIPTIONAL REGULATOR"/>
    <property type="match status" value="1"/>
</dbReference>
<feature type="domain" description="DJ-1/PfpI" evidence="2">
    <location>
        <begin position="64"/>
        <end position="226"/>
    </location>
</feature>
<protein>
    <submittedName>
        <fullName evidence="3">Thiamine biosynthesis protein ThiJ</fullName>
    </submittedName>
</protein>
<evidence type="ECO:0000259" key="2">
    <source>
        <dbReference type="Pfam" id="PF01965"/>
    </source>
</evidence>
<feature type="signal peptide" evidence="1">
    <location>
        <begin position="1"/>
        <end position="20"/>
    </location>
</feature>
<dbReference type="Proteomes" id="UP000425817">
    <property type="component" value="Chromosome"/>
</dbReference>
<name>A0A6I6HLA8_VARPD</name>
<accession>A0A6I6HLA8</accession>
<dbReference type="EMBL" id="CP046622">
    <property type="protein sequence ID" value="QGW83665.1"/>
    <property type="molecule type" value="Genomic_DNA"/>
</dbReference>
<dbReference type="PROSITE" id="PS51257">
    <property type="entry name" value="PROKAR_LIPOPROTEIN"/>
    <property type="match status" value="1"/>
</dbReference>
<dbReference type="InterPro" id="IPR052158">
    <property type="entry name" value="INH-QAR"/>
</dbReference>
<evidence type="ECO:0000313" key="4">
    <source>
        <dbReference type="Proteomes" id="UP000425817"/>
    </source>
</evidence>
<organism evidence="3 4">
    <name type="scientific">Variovorax paradoxus</name>
    <dbReference type="NCBI Taxonomy" id="34073"/>
    <lineage>
        <taxon>Bacteria</taxon>
        <taxon>Pseudomonadati</taxon>
        <taxon>Pseudomonadota</taxon>
        <taxon>Betaproteobacteria</taxon>
        <taxon>Burkholderiales</taxon>
        <taxon>Comamonadaceae</taxon>
        <taxon>Variovorax</taxon>
    </lineage>
</organism>
<sequence>MFRLLRVLAEASITTLAVLAVTACGSTTPLLPPPPADAAMFARAQQAFVDALKPVRAGRPVIAVLALNEGTEMTDLLLPHAVLRRADMAEVRIVAPRSGRVSLYPALEIDGAQDFAGFDRLHPSGADYVLVPAMITDDNPAVAAWLKQQAARGARVIGVCSGARVVGQAGLLDGRRFAGHWYDRGTLLKRHPGATYVPHQRYVMDRGIATTTGITASVPTMLALVEAIGGPGKAKALAAELGVASWSPEHDSRPFYLDTGRRADFLLNKAAFWRQQRRSIEVHNGSDDIALALVADAWSRSGRASVEAVSVSGPVTLRSGLVLMARPAADSPPPLPLSATLKPVQQLDRTLCEIGERYGASRRSWVMLEMEYPGPVSGCPS</sequence>
<dbReference type="InterPro" id="IPR002818">
    <property type="entry name" value="DJ-1/PfpI"/>
</dbReference>
<dbReference type="InterPro" id="IPR029062">
    <property type="entry name" value="Class_I_gatase-like"/>
</dbReference>
<feature type="chain" id="PRO_5026076211" evidence="1">
    <location>
        <begin position="21"/>
        <end position="381"/>
    </location>
</feature>
<evidence type="ECO:0000313" key="3">
    <source>
        <dbReference type="EMBL" id="QGW83665.1"/>
    </source>
</evidence>
<evidence type="ECO:0000256" key="1">
    <source>
        <dbReference type="SAM" id="SignalP"/>
    </source>
</evidence>
<dbReference type="SUPFAM" id="SSF52317">
    <property type="entry name" value="Class I glutamine amidotransferase-like"/>
    <property type="match status" value="1"/>
</dbReference>
<dbReference type="AlphaFoldDB" id="A0A6I6HLA8"/>
<keyword evidence="1" id="KW-0732">Signal</keyword>
<proteinExistence type="predicted"/>
<dbReference type="PANTHER" id="PTHR43130:SF2">
    <property type="entry name" value="DJ-1_PFPI DOMAIN-CONTAINING PROTEIN"/>
    <property type="match status" value="1"/>
</dbReference>
<dbReference type="RefSeq" id="WP_157615057.1">
    <property type="nucleotide sequence ID" value="NZ_CP046622.1"/>
</dbReference>
<dbReference type="OrthoDB" id="6382410at2"/>
<dbReference type="Pfam" id="PF01965">
    <property type="entry name" value="DJ-1_PfpI"/>
    <property type="match status" value="1"/>
</dbReference>
<reference evidence="3 4" key="1">
    <citation type="submission" date="2019-12" db="EMBL/GenBank/DDBJ databases">
        <title>Hybrid Genome Assemblies of two High G+C Isolates from Undergraduate Microbiology Courses.</title>
        <authorList>
            <person name="Ne Ville C.J."/>
            <person name="Enright D."/>
            <person name="Hernandez I."/>
            <person name="Dodsworth J."/>
            <person name="Orwin P.M."/>
        </authorList>
    </citation>
    <scope>NUCLEOTIDE SEQUENCE [LARGE SCALE GENOMIC DNA]</scope>
    <source>
        <strain evidence="3 4">CSUSB</strain>
    </source>
</reference>
<gene>
    <name evidence="3" type="ORF">GOQ09_19660</name>
</gene>